<evidence type="ECO:0000313" key="2">
    <source>
        <dbReference type="Proteomes" id="UP000237105"/>
    </source>
</evidence>
<sequence length="164" mass="18675">MSDEEWDDLDERAASAIRMCLAKNVLARVVGIMTAKELWRKLEELYQAKGVSNRVYLKELFHTLRMNEGMKISDHLNVLNGIVSELEAIGVKVEDEDKALRFIWFFLPSYEHMKPILVHRKETVVYSEVISKLLSEERRLTGGGSNVLPEGSALTVDTLGRKTP</sequence>
<dbReference type="PANTHER" id="PTHR47481:SF31">
    <property type="entry name" value="OS01G0873500 PROTEIN"/>
    <property type="match status" value="1"/>
</dbReference>
<organism evidence="1 2">
    <name type="scientific">Parasponia andersonii</name>
    <name type="common">Sponia andersonii</name>
    <dbReference type="NCBI Taxonomy" id="3476"/>
    <lineage>
        <taxon>Eukaryota</taxon>
        <taxon>Viridiplantae</taxon>
        <taxon>Streptophyta</taxon>
        <taxon>Embryophyta</taxon>
        <taxon>Tracheophyta</taxon>
        <taxon>Spermatophyta</taxon>
        <taxon>Magnoliopsida</taxon>
        <taxon>eudicotyledons</taxon>
        <taxon>Gunneridae</taxon>
        <taxon>Pentapetalae</taxon>
        <taxon>rosids</taxon>
        <taxon>fabids</taxon>
        <taxon>Rosales</taxon>
        <taxon>Cannabaceae</taxon>
        <taxon>Parasponia</taxon>
    </lineage>
</organism>
<gene>
    <name evidence="1" type="ORF">PanWU01x14_276620</name>
</gene>
<dbReference type="Proteomes" id="UP000237105">
    <property type="component" value="Unassembled WGS sequence"/>
</dbReference>
<reference evidence="2" key="1">
    <citation type="submission" date="2016-06" db="EMBL/GenBank/DDBJ databases">
        <title>Parallel loss of symbiosis genes in relatives of nitrogen-fixing non-legume Parasponia.</title>
        <authorList>
            <person name="Van Velzen R."/>
            <person name="Holmer R."/>
            <person name="Bu F."/>
            <person name="Rutten L."/>
            <person name="Van Zeijl A."/>
            <person name="Liu W."/>
            <person name="Santuari L."/>
            <person name="Cao Q."/>
            <person name="Sharma T."/>
            <person name="Shen D."/>
            <person name="Roswanjaya Y."/>
            <person name="Wardhani T."/>
            <person name="Kalhor M.S."/>
            <person name="Jansen J."/>
            <person name="Van den Hoogen J."/>
            <person name="Gungor B."/>
            <person name="Hartog M."/>
            <person name="Hontelez J."/>
            <person name="Verver J."/>
            <person name="Yang W.-C."/>
            <person name="Schijlen E."/>
            <person name="Repin R."/>
            <person name="Schilthuizen M."/>
            <person name="Schranz E."/>
            <person name="Heidstra R."/>
            <person name="Miyata K."/>
            <person name="Fedorova E."/>
            <person name="Kohlen W."/>
            <person name="Bisseling T."/>
            <person name="Smit S."/>
            <person name="Geurts R."/>
        </authorList>
    </citation>
    <scope>NUCLEOTIDE SEQUENCE [LARGE SCALE GENOMIC DNA]</scope>
    <source>
        <strain evidence="2">cv. WU1-14</strain>
    </source>
</reference>
<evidence type="ECO:0008006" key="3">
    <source>
        <dbReference type="Google" id="ProtNLM"/>
    </source>
</evidence>
<dbReference type="PANTHER" id="PTHR47481">
    <property type="match status" value="1"/>
</dbReference>
<accession>A0A2P5B2T4</accession>
<keyword evidence="2" id="KW-1185">Reference proteome</keyword>
<dbReference type="OrthoDB" id="1434153at2759"/>
<name>A0A2P5B2T4_PARAD</name>
<proteinExistence type="predicted"/>
<dbReference type="Pfam" id="PF14223">
    <property type="entry name" value="Retrotran_gag_2"/>
    <property type="match status" value="1"/>
</dbReference>
<evidence type="ECO:0000313" key="1">
    <source>
        <dbReference type="EMBL" id="PON43110.1"/>
    </source>
</evidence>
<comment type="caution">
    <text evidence="1">The sequence shown here is derived from an EMBL/GenBank/DDBJ whole genome shotgun (WGS) entry which is preliminary data.</text>
</comment>
<protein>
    <recommendedName>
        <fullName evidence="3">Retrovirus-related Pol polyprotein from transposon TNT 1-94</fullName>
    </recommendedName>
</protein>
<dbReference type="AlphaFoldDB" id="A0A2P5B2T4"/>
<dbReference type="EMBL" id="JXTB01000377">
    <property type="protein sequence ID" value="PON43110.1"/>
    <property type="molecule type" value="Genomic_DNA"/>
</dbReference>